<feature type="domain" description="ParB-like N-terminal" evidence="1">
    <location>
        <begin position="8"/>
        <end position="98"/>
    </location>
</feature>
<dbReference type="SMART" id="SM00470">
    <property type="entry name" value="ParB"/>
    <property type="match status" value="1"/>
</dbReference>
<comment type="caution">
    <text evidence="2">The sequence shown here is derived from an EMBL/GenBank/DDBJ whole genome shotgun (WGS) entry which is preliminary data.</text>
</comment>
<name>A0A8J7SMX1_9PROT</name>
<dbReference type="InterPro" id="IPR036086">
    <property type="entry name" value="ParB/Sulfiredoxin_sf"/>
</dbReference>
<dbReference type="RefSeq" id="WP_210681846.1">
    <property type="nucleotide sequence ID" value="NZ_JAGMWN010000004.1"/>
</dbReference>
<organism evidence="2 3">
    <name type="scientific">Marivibrio halodurans</name>
    <dbReference type="NCBI Taxonomy" id="2039722"/>
    <lineage>
        <taxon>Bacteria</taxon>
        <taxon>Pseudomonadati</taxon>
        <taxon>Pseudomonadota</taxon>
        <taxon>Alphaproteobacteria</taxon>
        <taxon>Rhodospirillales</taxon>
        <taxon>Rhodospirillaceae</taxon>
        <taxon>Marivibrio</taxon>
    </lineage>
</organism>
<dbReference type="PANTHER" id="PTHR33375:SF1">
    <property type="entry name" value="CHROMOSOME-PARTITIONING PROTEIN PARB-RELATED"/>
    <property type="match status" value="1"/>
</dbReference>
<dbReference type="GO" id="GO:0005694">
    <property type="term" value="C:chromosome"/>
    <property type="evidence" value="ECO:0007669"/>
    <property type="project" value="TreeGrafter"/>
</dbReference>
<dbReference type="EMBL" id="JAGMWN010000004">
    <property type="protein sequence ID" value="MBP5857256.1"/>
    <property type="molecule type" value="Genomic_DNA"/>
</dbReference>
<dbReference type="PANTHER" id="PTHR33375">
    <property type="entry name" value="CHROMOSOME-PARTITIONING PROTEIN PARB-RELATED"/>
    <property type="match status" value="1"/>
</dbReference>
<evidence type="ECO:0000259" key="1">
    <source>
        <dbReference type="SMART" id="SM00470"/>
    </source>
</evidence>
<dbReference type="GO" id="GO:0007059">
    <property type="term" value="P:chromosome segregation"/>
    <property type="evidence" value="ECO:0007669"/>
    <property type="project" value="TreeGrafter"/>
</dbReference>
<dbReference type="AlphaFoldDB" id="A0A8J7SMX1"/>
<accession>A0A8J7SMX1</accession>
<dbReference type="SUPFAM" id="SSF110849">
    <property type="entry name" value="ParB/Sulfiredoxin"/>
    <property type="match status" value="1"/>
</dbReference>
<evidence type="ECO:0000313" key="3">
    <source>
        <dbReference type="Proteomes" id="UP000672602"/>
    </source>
</evidence>
<sequence>MNTKPVVHMIALADIDVRDRLRPADQASVEALARDIDRRGLRVPIEVAGQLRGDKKYRLVSGLHRITAFQSLGREDIPAFIVSGNLLELRRDELLENLTRNELSKLERAQFVADLKRVYLELHPEAAHGGDRRSDDFQDANDGDLKPWYDVIAERSQRAARTIQREAAIGERLDRDVADTLRASPIADNQKELESLARFSPEIQRQLAGVIASGGARSVTAAHRALSGAPATGEGEERDPVARLVDGFMRLGKRDQDRFLNNIGARREVDE</sequence>
<dbReference type="InterPro" id="IPR050336">
    <property type="entry name" value="Chromosome_partition/occlusion"/>
</dbReference>
<dbReference type="Pfam" id="PF02195">
    <property type="entry name" value="ParB_N"/>
    <property type="match status" value="1"/>
</dbReference>
<dbReference type="Gene3D" id="3.90.1530.30">
    <property type="match status" value="1"/>
</dbReference>
<reference evidence="2" key="1">
    <citation type="submission" date="2021-04" db="EMBL/GenBank/DDBJ databases">
        <authorList>
            <person name="Zhang D.-C."/>
        </authorList>
    </citation>
    <scope>NUCLEOTIDE SEQUENCE</scope>
    <source>
        <strain evidence="2">CGMCC 1.15697</strain>
    </source>
</reference>
<proteinExistence type="predicted"/>
<dbReference type="Gene3D" id="1.10.10.2830">
    <property type="match status" value="1"/>
</dbReference>
<dbReference type="Proteomes" id="UP000672602">
    <property type="component" value="Unassembled WGS sequence"/>
</dbReference>
<protein>
    <submittedName>
        <fullName evidence="2">ParB N-terminal domain-containing protein</fullName>
    </submittedName>
</protein>
<gene>
    <name evidence="2" type="ORF">KAJ83_09570</name>
</gene>
<keyword evidence="3" id="KW-1185">Reference proteome</keyword>
<dbReference type="InterPro" id="IPR003115">
    <property type="entry name" value="ParB_N"/>
</dbReference>
<evidence type="ECO:0000313" key="2">
    <source>
        <dbReference type="EMBL" id="MBP5857256.1"/>
    </source>
</evidence>